<dbReference type="EMBL" id="JAYKXN010000001">
    <property type="protein sequence ID" value="KAK7319414.1"/>
    <property type="molecule type" value="Genomic_DNA"/>
</dbReference>
<evidence type="ECO:0000313" key="1">
    <source>
        <dbReference type="EMBL" id="KAK7319414.1"/>
    </source>
</evidence>
<protein>
    <submittedName>
        <fullName evidence="1">Uncharacterized protein</fullName>
    </submittedName>
</protein>
<name>A0AAN9Q352_CLITE</name>
<keyword evidence="2" id="KW-1185">Reference proteome</keyword>
<comment type="caution">
    <text evidence="1">The sequence shown here is derived from an EMBL/GenBank/DDBJ whole genome shotgun (WGS) entry which is preliminary data.</text>
</comment>
<dbReference type="Proteomes" id="UP001359559">
    <property type="component" value="Unassembled WGS sequence"/>
</dbReference>
<dbReference type="AlphaFoldDB" id="A0AAN9Q352"/>
<organism evidence="1 2">
    <name type="scientific">Clitoria ternatea</name>
    <name type="common">Butterfly pea</name>
    <dbReference type="NCBI Taxonomy" id="43366"/>
    <lineage>
        <taxon>Eukaryota</taxon>
        <taxon>Viridiplantae</taxon>
        <taxon>Streptophyta</taxon>
        <taxon>Embryophyta</taxon>
        <taxon>Tracheophyta</taxon>
        <taxon>Spermatophyta</taxon>
        <taxon>Magnoliopsida</taxon>
        <taxon>eudicotyledons</taxon>
        <taxon>Gunneridae</taxon>
        <taxon>Pentapetalae</taxon>
        <taxon>rosids</taxon>
        <taxon>fabids</taxon>
        <taxon>Fabales</taxon>
        <taxon>Fabaceae</taxon>
        <taxon>Papilionoideae</taxon>
        <taxon>50 kb inversion clade</taxon>
        <taxon>NPAAA clade</taxon>
        <taxon>indigoferoid/millettioid clade</taxon>
        <taxon>Phaseoleae</taxon>
        <taxon>Clitoria</taxon>
    </lineage>
</organism>
<proteinExistence type="predicted"/>
<evidence type="ECO:0000313" key="2">
    <source>
        <dbReference type="Proteomes" id="UP001359559"/>
    </source>
</evidence>
<accession>A0AAN9Q352</accession>
<gene>
    <name evidence="1" type="ORF">RJT34_04135</name>
</gene>
<reference evidence="1 2" key="1">
    <citation type="submission" date="2024-01" db="EMBL/GenBank/DDBJ databases">
        <title>The genomes of 5 underutilized Papilionoideae crops provide insights into root nodulation and disease resistance.</title>
        <authorList>
            <person name="Yuan L."/>
        </authorList>
    </citation>
    <scope>NUCLEOTIDE SEQUENCE [LARGE SCALE GENOMIC DNA]</scope>
    <source>
        <strain evidence="1">LY-2023</strain>
        <tissue evidence="1">Leaf</tissue>
    </source>
</reference>
<sequence>MSEWKEREIKSRKGKGDIYTYHGKENKRRVIAARVGEWEEERVIVGEKREFERGHHYRSKMGRVFIRVVRKRRGERWSSKETGLGKWRNLRVDIDPSCCSR</sequence>